<reference evidence="1 2" key="1">
    <citation type="submission" date="2020-04" db="EMBL/GenBank/DDBJ databases">
        <title>Complete genome sequence of Spiroplasma platyhelix ATCC 51748, an insect isolate.</title>
        <authorList>
            <person name="Green E.A."/>
            <person name="Klassen J.L."/>
        </authorList>
    </citation>
    <scope>NUCLEOTIDE SEQUENCE [LARGE SCALE GENOMIC DNA]</scope>
    <source>
        <strain evidence="1 2">PALS-1</strain>
    </source>
</reference>
<accession>A0A846U917</accession>
<dbReference type="EMBL" id="JAAVVK010000001">
    <property type="protein sequence ID" value="NKE38373.1"/>
    <property type="molecule type" value="Genomic_DNA"/>
</dbReference>
<name>A0A846U917_9MOLU</name>
<dbReference type="Proteomes" id="UP000584587">
    <property type="component" value="Unassembled WGS sequence"/>
</dbReference>
<comment type="caution">
    <text evidence="1">The sequence shown here is derived from an EMBL/GenBank/DDBJ whole genome shotgun (WGS) entry which is preliminary data.</text>
</comment>
<evidence type="ECO:0000313" key="2">
    <source>
        <dbReference type="Proteomes" id="UP000584587"/>
    </source>
</evidence>
<organism evidence="1 2">
    <name type="scientific">Spiroplasma platyhelix PALS-1</name>
    <dbReference type="NCBI Taxonomy" id="1276218"/>
    <lineage>
        <taxon>Bacteria</taxon>
        <taxon>Bacillati</taxon>
        <taxon>Mycoplasmatota</taxon>
        <taxon>Mollicutes</taxon>
        <taxon>Entomoplasmatales</taxon>
        <taxon>Spiroplasmataceae</taxon>
        <taxon>Spiroplasma</taxon>
    </lineage>
</organism>
<keyword evidence="2" id="KW-1185">Reference proteome</keyword>
<dbReference type="AlphaFoldDB" id="A0A846U917"/>
<evidence type="ECO:0000313" key="1">
    <source>
        <dbReference type="EMBL" id="NKE38373.1"/>
    </source>
</evidence>
<proteinExistence type="predicted"/>
<dbReference type="RefSeq" id="WP_168104847.1">
    <property type="nucleotide sequence ID" value="NZ_CP051215.1"/>
</dbReference>
<protein>
    <submittedName>
        <fullName evidence="1">Uncharacterized protein</fullName>
    </submittedName>
</protein>
<gene>
    <name evidence="1" type="ORF">HER12_01195</name>
</gene>
<sequence length="195" mass="21988">MKSLLVSLATITLGLTSAIPLMTINVSQNSNSIIKESNELTMYLKNYDKDSVRSFYEPERPNASFHYLDITKRITNTNIKNANISLNKINFDNRQTEIHTKYFDSLSKDSVVFESSTLADPSYWDDKAFYEHTTNLYSDTLWEGVTRYTGELAVGLTKNPNTGKIFFVWGVYGHVTLGSNQAVVSAVAKSVVIKY</sequence>